<reference evidence="3" key="2">
    <citation type="submission" date="2020-10" db="UniProtKB">
        <authorList>
            <consortium name="WormBaseParasite"/>
        </authorList>
    </citation>
    <scope>IDENTIFICATION</scope>
</reference>
<evidence type="ECO:0000313" key="3">
    <source>
        <dbReference type="WBParaSite" id="Pan_g12142.t1"/>
    </source>
</evidence>
<dbReference type="Proteomes" id="UP000492821">
    <property type="component" value="Unassembled WGS sequence"/>
</dbReference>
<dbReference type="InterPro" id="IPR011333">
    <property type="entry name" value="SKP1/BTB/POZ_sf"/>
</dbReference>
<proteinExistence type="predicted"/>
<sequence length="304" mass="34978">MGLHTESSAFTEIKSVKHTHAWTVRNFSHYGGRHIETLVRSSNVDIMKRRFQMLINPRATTLCMEYNGLCYFAVSTEFPANFKATFTILNHAGEEIPNTMFECDNQSIWVYVEREELLQHIQPHDEVKIVLNLTVFLKPLMQFSPSRIVASEQTGLDTLSKNVEDLLTDDKFTDFTIRCRGDSPPIKCHRFILWSRSPEFKKILADDTEESKRGEVVYGDIEYEDMKHFIHYIYTGKAPHIKSVNVAVGMVQLAERFDVPDLKALAEGTVQKCLSMKDQRSNVRNCQNRQYSGPTTRARAKYVG</sequence>
<evidence type="ECO:0000313" key="2">
    <source>
        <dbReference type="Proteomes" id="UP000492821"/>
    </source>
</evidence>
<dbReference type="SUPFAM" id="SSF54695">
    <property type="entry name" value="POZ domain"/>
    <property type="match status" value="1"/>
</dbReference>
<evidence type="ECO:0000259" key="1">
    <source>
        <dbReference type="PROSITE" id="PS50097"/>
    </source>
</evidence>
<dbReference type="WBParaSite" id="Pan_g12142.t1">
    <property type="protein sequence ID" value="Pan_g12142.t1"/>
    <property type="gene ID" value="Pan_g12142"/>
</dbReference>
<protein>
    <submittedName>
        <fullName evidence="3">BTB domain-containing protein</fullName>
    </submittedName>
</protein>
<dbReference type="PROSITE" id="PS50097">
    <property type="entry name" value="BTB"/>
    <property type="match status" value="1"/>
</dbReference>
<dbReference type="PANTHER" id="PTHR24413">
    <property type="entry name" value="SPECKLE-TYPE POZ PROTEIN"/>
    <property type="match status" value="1"/>
</dbReference>
<dbReference type="Gene3D" id="3.30.710.10">
    <property type="entry name" value="Potassium Channel Kv1.1, Chain A"/>
    <property type="match status" value="1"/>
</dbReference>
<reference evidence="2" key="1">
    <citation type="journal article" date="2013" name="Genetics">
        <title>The draft genome and transcriptome of Panagrellus redivivus are shaped by the harsh demands of a free-living lifestyle.</title>
        <authorList>
            <person name="Srinivasan J."/>
            <person name="Dillman A.R."/>
            <person name="Macchietto M.G."/>
            <person name="Heikkinen L."/>
            <person name="Lakso M."/>
            <person name="Fracchia K.M."/>
            <person name="Antoshechkin I."/>
            <person name="Mortazavi A."/>
            <person name="Wong G."/>
            <person name="Sternberg P.W."/>
        </authorList>
    </citation>
    <scope>NUCLEOTIDE SEQUENCE [LARGE SCALE GENOMIC DNA]</scope>
    <source>
        <strain evidence="2">MT8872</strain>
    </source>
</reference>
<name>A0A7E4ZQY2_PANRE</name>
<organism evidence="2 3">
    <name type="scientific">Panagrellus redivivus</name>
    <name type="common">Microworm</name>
    <dbReference type="NCBI Taxonomy" id="6233"/>
    <lineage>
        <taxon>Eukaryota</taxon>
        <taxon>Metazoa</taxon>
        <taxon>Ecdysozoa</taxon>
        <taxon>Nematoda</taxon>
        <taxon>Chromadorea</taxon>
        <taxon>Rhabditida</taxon>
        <taxon>Tylenchina</taxon>
        <taxon>Panagrolaimomorpha</taxon>
        <taxon>Panagrolaimoidea</taxon>
        <taxon>Panagrolaimidae</taxon>
        <taxon>Panagrellus</taxon>
    </lineage>
</organism>
<dbReference type="CDD" id="cd18186">
    <property type="entry name" value="BTB_POZ_ZBTB_KLHL-like"/>
    <property type="match status" value="1"/>
</dbReference>
<keyword evidence="2" id="KW-1185">Reference proteome</keyword>
<dbReference type="InterPro" id="IPR000210">
    <property type="entry name" value="BTB/POZ_dom"/>
</dbReference>
<dbReference type="Pfam" id="PF00651">
    <property type="entry name" value="BTB"/>
    <property type="match status" value="1"/>
</dbReference>
<dbReference type="SUPFAM" id="SSF49599">
    <property type="entry name" value="TRAF domain-like"/>
    <property type="match status" value="1"/>
</dbReference>
<dbReference type="SMART" id="SM00225">
    <property type="entry name" value="BTB"/>
    <property type="match status" value="1"/>
</dbReference>
<accession>A0A7E4ZQY2</accession>
<feature type="domain" description="BTB" evidence="1">
    <location>
        <begin position="173"/>
        <end position="237"/>
    </location>
</feature>
<dbReference type="AlphaFoldDB" id="A0A7E4ZQY2"/>